<evidence type="ECO:0000259" key="2">
    <source>
        <dbReference type="Pfam" id="PF18433"/>
    </source>
</evidence>
<accession>A0A3B0YFZ8</accession>
<gene>
    <name evidence="3" type="ORF">MNBD_GAMMA15-913</name>
</gene>
<proteinExistence type="predicted"/>
<feature type="domain" description="DUF5610" evidence="2">
    <location>
        <begin position="53"/>
        <end position="162"/>
    </location>
</feature>
<sequence>MEAALLGRLINPYTQNSLDNLFSRTVVARPKDAVPGLPGTADRADLGAAAASPTQVLNQEILDSLDKVLSANGASGLDRNADTDAYSPEKVAERILGFIESVVGQEPDKGKRSELLDQARAGVEKGFAEARDILEGLGVLNGDVAGNVDRTYELIQGGLERLASNGSDDDGDGDEHIESEEGSSAAAATQAGFVASSYSTTQTTSLIVNTLEGDRVTIDITKQATTSRTEIAGAAGSGGFSSVQSSREASVSFNFNVEGDLNEDEQKAIDNLIKRIDKVSDKFFDSNVQAAFNKASNLEFNSEELAGFSLNLSNTQTFRAVAAYQQSQPASAEPETASLGDAAALGGEVRGLIDEAAATTPLAEPARDVANIFNALTSERASAFGFDALKNDAMSALQDLVGRIVDSYKVDREDAHAEEHGEQNDSEVEEAA</sequence>
<feature type="region of interest" description="Disordered" evidence="1">
    <location>
        <begin position="412"/>
        <end position="432"/>
    </location>
</feature>
<name>A0A3B0YFZ8_9ZZZZ</name>
<dbReference type="Gene3D" id="1.10.132.90">
    <property type="match status" value="1"/>
</dbReference>
<evidence type="ECO:0000313" key="3">
    <source>
        <dbReference type="EMBL" id="VAW75660.1"/>
    </source>
</evidence>
<dbReference type="Pfam" id="PF18433">
    <property type="entry name" value="DUF5610"/>
    <property type="match status" value="1"/>
</dbReference>
<organism evidence="3">
    <name type="scientific">hydrothermal vent metagenome</name>
    <dbReference type="NCBI Taxonomy" id="652676"/>
    <lineage>
        <taxon>unclassified sequences</taxon>
        <taxon>metagenomes</taxon>
        <taxon>ecological metagenomes</taxon>
    </lineage>
</organism>
<dbReference type="InterPro" id="IPR041651">
    <property type="entry name" value="DUF5610"/>
</dbReference>
<feature type="region of interest" description="Disordered" evidence="1">
    <location>
        <begin position="161"/>
        <end position="188"/>
    </location>
</feature>
<feature type="compositionally biased region" description="Basic and acidic residues" evidence="1">
    <location>
        <begin position="412"/>
        <end position="423"/>
    </location>
</feature>
<reference evidence="3" key="1">
    <citation type="submission" date="2018-06" db="EMBL/GenBank/DDBJ databases">
        <authorList>
            <person name="Zhirakovskaya E."/>
        </authorList>
    </citation>
    <scope>NUCLEOTIDE SEQUENCE</scope>
</reference>
<feature type="compositionally biased region" description="Acidic residues" evidence="1">
    <location>
        <begin position="167"/>
        <end position="181"/>
    </location>
</feature>
<dbReference type="AlphaFoldDB" id="A0A3B0YFZ8"/>
<evidence type="ECO:0000256" key="1">
    <source>
        <dbReference type="SAM" id="MobiDB-lite"/>
    </source>
</evidence>
<protein>
    <recommendedName>
        <fullName evidence="2">DUF5610 domain-containing protein</fullName>
    </recommendedName>
</protein>
<dbReference type="EMBL" id="UOFN01000050">
    <property type="protein sequence ID" value="VAW75660.1"/>
    <property type="molecule type" value="Genomic_DNA"/>
</dbReference>